<feature type="region of interest" description="Disordered" evidence="1">
    <location>
        <begin position="1"/>
        <end position="22"/>
    </location>
</feature>
<reference evidence="2 3" key="1">
    <citation type="submission" date="2024-01" db="EMBL/GenBank/DDBJ databases">
        <title>A telomere-to-telomere, gap-free genome of sweet tea (Lithocarpus litseifolius).</title>
        <authorList>
            <person name="Zhou J."/>
        </authorList>
    </citation>
    <scope>NUCLEOTIDE SEQUENCE [LARGE SCALE GENOMIC DNA]</scope>
    <source>
        <strain evidence="2">Zhou-2022a</strain>
        <tissue evidence="2">Leaf</tissue>
    </source>
</reference>
<keyword evidence="3" id="KW-1185">Reference proteome</keyword>
<proteinExistence type="predicted"/>
<dbReference type="Proteomes" id="UP001459277">
    <property type="component" value="Unassembled WGS sequence"/>
</dbReference>
<protein>
    <recommendedName>
        <fullName evidence="4">Ycf1</fullName>
    </recommendedName>
</protein>
<comment type="caution">
    <text evidence="2">The sequence shown here is derived from an EMBL/GenBank/DDBJ whole genome shotgun (WGS) entry which is preliminary data.</text>
</comment>
<dbReference type="InterPro" id="IPR044974">
    <property type="entry name" value="Disease_R_plants"/>
</dbReference>
<dbReference type="AlphaFoldDB" id="A0AAW2C5I9"/>
<dbReference type="SUPFAM" id="SSF52058">
    <property type="entry name" value="L domain-like"/>
    <property type="match status" value="1"/>
</dbReference>
<evidence type="ECO:0000313" key="3">
    <source>
        <dbReference type="Proteomes" id="UP001459277"/>
    </source>
</evidence>
<evidence type="ECO:0008006" key="4">
    <source>
        <dbReference type="Google" id="ProtNLM"/>
    </source>
</evidence>
<dbReference type="Gene3D" id="3.80.10.10">
    <property type="entry name" value="Ribonuclease Inhibitor"/>
    <property type="match status" value="1"/>
</dbReference>
<organism evidence="2 3">
    <name type="scientific">Lithocarpus litseifolius</name>
    <dbReference type="NCBI Taxonomy" id="425828"/>
    <lineage>
        <taxon>Eukaryota</taxon>
        <taxon>Viridiplantae</taxon>
        <taxon>Streptophyta</taxon>
        <taxon>Embryophyta</taxon>
        <taxon>Tracheophyta</taxon>
        <taxon>Spermatophyta</taxon>
        <taxon>Magnoliopsida</taxon>
        <taxon>eudicotyledons</taxon>
        <taxon>Gunneridae</taxon>
        <taxon>Pentapetalae</taxon>
        <taxon>rosids</taxon>
        <taxon>fabids</taxon>
        <taxon>Fagales</taxon>
        <taxon>Fagaceae</taxon>
        <taxon>Lithocarpus</taxon>
    </lineage>
</organism>
<dbReference type="PANTHER" id="PTHR11017">
    <property type="entry name" value="LEUCINE-RICH REPEAT-CONTAINING PROTEIN"/>
    <property type="match status" value="1"/>
</dbReference>
<feature type="compositionally biased region" description="Basic and acidic residues" evidence="1">
    <location>
        <begin position="12"/>
        <end position="22"/>
    </location>
</feature>
<dbReference type="PANTHER" id="PTHR11017:SF559">
    <property type="entry name" value="DISEASE RESISTANCE PROTEIN CHL1"/>
    <property type="match status" value="1"/>
</dbReference>
<evidence type="ECO:0000313" key="2">
    <source>
        <dbReference type="EMBL" id="KAK9992808.1"/>
    </source>
</evidence>
<dbReference type="GO" id="GO:0006952">
    <property type="term" value="P:defense response"/>
    <property type="evidence" value="ECO:0007669"/>
    <property type="project" value="InterPro"/>
</dbReference>
<dbReference type="EMBL" id="JAZDWU010000008">
    <property type="protein sequence ID" value="KAK9992808.1"/>
    <property type="molecule type" value="Genomic_DNA"/>
</dbReference>
<dbReference type="InterPro" id="IPR032675">
    <property type="entry name" value="LRR_dom_sf"/>
</dbReference>
<evidence type="ECO:0000256" key="1">
    <source>
        <dbReference type="SAM" id="MobiDB-lite"/>
    </source>
</evidence>
<gene>
    <name evidence="2" type="ORF">SO802_022511</name>
</gene>
<accession>A0AAW2C5I9</accession>
<name>A0AAW2C5I9_9ROSI</name>
<sequence length="238" mass="27314">MHDLLQDMGQEIVRRESPREPGGRSRLWIYKDVIRVLKNNANLDELRLIDLSDSQNLIEMPDLSGAPKLKQLILQRCIKLSKIHASLGNLKCLIRLDLNSCECLESLPPKISLESLEIFILSGCSRLKKFPEVVGNMSKFGKIESYHLDLIYYPYNLFNQKFKENWSQVDANGLDQIEIEFKTKGPGLEVTKCGARWVFEQDIEDLNQTMYGCNNCSSYSITPYEDDLEDSAKDTKTE</sequence>